<dbReference type="FunFam" id="3.20.20.70:FF:000096">
    <property type="entry name" value="Thiamine-phosphate synthase"/>
    <property type="match status" value="1"/>
</dbReference>
<keyword evidence="6 10" id="KW-0784">Thiamine biosynthesis</keyword>
<gene>
    <name evidence="10 15" type="primary">thiE</name>
    <name evidence="15" type="ordered locus">SRM_01750</name>
</gene>
<evidence type="ECO:0000256" key="6">
    <source>
        <dbReference type="ARBA" id="ARBA00022977"/>
    </source>
</evidence>
<dbReference type="GO" id="GO:0000287">
    <property type="term" value="F:magnesium ion binding"/>
    <property type="evidence" value="ECO:0007669"/>
    <property type="project" value="UniProtKB-UniRule"/>
</dbReference>
<dbReference type="UniPathway" id="UPA00060">
    <property type="reaction ID" value="UER00141"/>
</dbReference>
<feature type="binding site" evidence="10">
    <location>
        <position position="127"/>
    </location>
    <ligand>
        <name>Mg(2+)</name>
        <dbReference type="ChEBI" id="CHEBI:18420"/>
    </ligand>
</feature>
<accession>D5H9G6</accession>
<dbReference type="PATRIC" id="fig|761659.10.peg.1905"/>
<keyword evidence="3 10" id="KW-0808">Transferase</keyword>
<evidence type="ECO:0000256" key="1">
    <source>
        <dbReference type="ARBA" id="ARBA00003814"/>
    </source>
</evidence>
<keyword evidence="5 10" id="KW-0460">Magnesium</keyword>
<feature type="binding site" evidence="10">
    <location>
        <position position="203"/>
    </location>
    <ligand>
        <name>2-[(2R,5Z)-2-carboxy-4-methylthiazol-5(2H)-ylidene]ethyl phosphate</name>
        <dbReference type="ChEBI" id="CHEBI:62899"/>
    </ligand>
</feature>
<dbReference type="CDD" id="cd00564">
    <property type="entry name" value="TMP_TenI"/>
    <property type="match status" value="1"/>
</dbReference>
<dbReference type="InterPro" id="IPR013785">
    <property type="entry name" value="Aldolase_TIM"/>
</dbReference>
<feature type="binding site" evidence="10">
    <location>
        <begin position="75"/>
        <end position="79"/>
    </location>
    <ligand>
        <name>4-amino-2-methyl-5-(diphosphooxymethyl)pyrimidine</name>
        <dbReference type="ChEBI" id="CHEBI:57841"/>
    </ligand>
</feature>
<evidence type="ECO:0000256" key="4">
    <source>
        <dbReference type="ARBA" id="ARBA00022723"/>
    </source>
</evidence>
<feature type="region of interest" description="Disordered" evidence="13">
    <location>
        <begin position="1"/>
        <end position="40"/>
    </location>
</feature>
<comment type="pathway">
    <text evidence="2 10 12">Cofactor biosynthesis; thiamine diphosphate biosynthesis; thiamine phosphate from 4-amino-2-methyl-5-diphosphomethylpyrimidine and 4-methyl-5-(2-phosphoethyl)-thiazole: step 1/1.</text>
</comment>
<feature type="compositionally biased region" description="Polar residues" evidence="13">
    <location>
        <begin position="25"/>
        <end position="34"/>
    </location>
</feature>
<evidence type="ECO:0000313" key="15">
    <source>
        <dbReference type="EMBL" id="CBH24671.1"/>
    </source>
</evidence>
<evidence type="ECO:0000256" key="5">
    <source>
        <dbReference type="ARBA" id="ARBA00022842"/>
    </source>
</evidence>
<proteinExistence type="inferred from homology"/>
<dbReference type="AlphaFoldDB" id="D5H9G6"/>
<dbReference type="KEGG" id="srm:SRM_01750"/>
<evidence type="ECO:0000256" key="2">
    <source>
        <dbReference type="ARBA" id="ARBA00005165"/>
    </source>
</evidence>
<organism evidence="15 16">
    <name type="scientific">Salinibacter ruber (strain M8)</name>
    <dbReference type="NCBI Taxonomy" id="761659"/>
    <lineage>
        <taxon>Bacteria</taxon>
        <taxon>Pseudomonadati</taxon>
        <taxon>Rhodothermota</taxon>
        <taxon>Rhodothermia</taxon>
        <taxon>Rhodothermales</taxon>
        <taxon>Salinibacteraceae</taxon>
        <taxon>Salinibacter</taxon>
    </lineage>
</organism>
<sequence>MPSGTAAKLRSEGTVRYRRDAPTSVMENTSTNGEPTRAEKSIGRLHVLTDFHLQQDRSHAELARLAIRGGADTVQFRQKHGGIQNKLLEARKVATVCADASTPLLIDDHLDIAQATDADGVHLGRDDFPIDAARSVLGPSPIIGGTASKPHEAAEAYEQGADYIGFGPVFPTTSKRNPKSVKGPDGLADACEAVPIPVIAIGGITHDRVRSVLEAGAHGVAVLSAVDTARNPEQATARFRAAIDGVLREADS</sequence>
<evidence type="ECO:0000256" key="9">
    <source>
        <dbReference type="ARBA" id="ARBA00047883"/>
    </source>
</evidence>
<dbReference type="PANTHER" id="PTHR20857:SF15">
    <property type="entry name" value="THIAMINE-PHOSPHATE SYNTHASE"/>
    <property type="match status" value="1"/>
</dbReference>
<comment type="similarity">
    <text evidence="10 11">Belongs to the thiamine-phosphate synthase family.</text>
</comment>
<keyword evidence="4 10" id="KW-0479">Metal-binding</keyword>
<evidence type="ECO:0000256" key="8">
    <source>
        <dbReference type="ARBA" id="ARBA00047851"/>
    </source>
</evidence>
<dbReference type="Proteomes" id="UP000000933">
    <property type="component" value="Chromosome"/>
</dbReference>
<dbReference type="HAMAP" id="MF_00097">
    <property type="entry name" value="TMP_synthase"/>
    <property type="match status" value="1"/>
</dbReference>
<comment type="catalytic activity">
    <reaction evidence="9 10 11">
        <text>2-[(2R,5Z)-2-carboxy-4-methylthiazol-5(2H)-ylidene]ethyl phosphate + 4-amino-2-methyl-5-(diphosphooxymethyl)pyrimidine + 2 H(+) = thiamine phosphate + CO2 + diphosphate</text>
        <dbReference type="Rhea" id="RHEA:47844"/>
        <dbReference type="ChEBI" id="CHEBI:15378"/>
        <dbReference type="ChEBI" id="CHEBI:16526"/>
        <dbReference type="ChEBI" id="CHEBI:33019"/>
        <dbReference type="ChEBI" id="CHEBI:37575"/>
        <dbReference type="ChEBI" id="CHEBI:57841"/>
        <dbReference type="ChEBI" id="CHEBI:62899"/>
        <dbReference type="EC" id="2.5.1.3"/>
    </reaction>
</comment>
<dbReference type="Gene3D" id="3.20.20.70">
    <property type="entry name" value="Aldolase class I"/>
    <property type="match status" value="1"/>
</dbReference>
<dbReference type="InterPro" id="IPR034291">
    <property type="entry name" value="TMP_synthase"/>
</dbReference>
<dbReference type="EC" id="2.5.1.3" evidence="10"/>
<evidence type="ECO:0000256" key="12">
    <source>
        <dbReference type="RuleBase" id="RU004253"/>
    </source>
</evidence>
<feature type="domain" description="Thiamine phosphate synthase/TenI" evidence="14">
    <location>
        <begin position="47"/>
        <end position="226"/>
    </location>
</feature>
<feature type="binding site" evidence="10">
    <location>
        <position position="175"/>
    </location>
    <ligand>
        <name>4-amino-2-methyl-5-(diphosphooxymethyl)pyrimidine</name>
        <dbReference type="ChEBI" id="CHEBI:57841"/>
    </ligand>
</feature>
<feature type="binding site" evidence="10">
    <location>
        <position position="108"/>
    </location>
    <ligand>
        <name>Mg(2+)</name>
        <dbReference type="ChEBI" id="CHEBI:18420"/>
    </ligand>
</feature>
<comment type="catalytic activity">
    <reaction evidence="8 10 11">
        <text>2-(2-carboxy-4-methylthiazol-5-yl)ethyl phosphate + 4-amino-2-methyl-5-(diphosphooxymethyl)pyrimidine + 2 H(+) = thiamine phosphate + CO2 + diphosphate</text>
        <dbReference type="Rhea" id="RHEA:47848"/>
        <dbReference type="ChEBI" id="CHEBI:15378"/>
        <dbReference type="ChEBI" id="CHEBI:16526"/>
        <dbReference type="ChEBI" id="CHEBI:33019"/>
        <dbReference type="ChEBI" id="CHEBI:37575"/>
        <dbReference type="ChEBI" id="CHEBI:57841"/>
        <dbReference type="ChEBI" id="CHEBI:62890"/>
        <dbReference type="EC" id="2.5.1.3"/>
    </reaction>
</comment>
<dbReference type="InterPro" id="IPR022998">
    <property type="entry name" value="ThiamineP_synth_TenI"/>
</dbReference>
<dbReference type="GO" id="GO:0009228">
    <property type="term" value="P:thiamine biosynthetic process"/>
    <property type="evidence" value="ECO:0007669"/>
    <property type="project" value="UniProtKB-KW"/>
</dbReference>
<dbReference type="GO" id="GO:0005737">
    <property type="term" value="C:cytoplasm"/>
    <property type="evidence" value="ECO:0007669"/>
    <property type="project" value="TreeGrafter"/>
</dbReference>
<evidence type="ECO:0000256" key="11">
    <source>
        <dbReference type="RuleBase" id="RU003826"/>
    </source>
</evidence>
<evidence type="ECO:0000313" key="16">
    <source>
        <dbReference type="Proteomes" id="UP000000933"/>
    </source>
</evidence>
<evidence type="ECO:0000256" key="13">
    <source>
        <dbReference type="SAM" id="MobiDB-lite"/>
    </source>
</evidence>
<name>D5H9G6_SALRM</name>
<evidence type="ECO:0000256" key="3">
    <source>
        <dbReference type="ARBA" id="ARBA00022679"/>
    </source>
</evidence>
<dbReference type="Pfam" id="PF02581">
    <property type="entry name" value="TMP-TENI"/>
    <property type="match status" value="1"/>
</dbReference>
<comment type="function">
    <text evidence="1 10">Condenses 4-methyl-5-(beta-hydroxyethyl)thiazole monophosphate (THZ-P) and 2-methyl-4-amino-5-hydroxymethyl pyrimidine pyrophosphate (HMP-PP) to form thiamine monophosphate (TMP).</text>
</comment>
<dbReference type="GO" id="GO:0009229">
    <property type="term" value="P:thiamine diphosphate biosynthetic process"/>
    <property type="evidence" value="ECO:0007669"/>
    <property type="project" value="UniProtKB-UniRule"/>
</dbReference>
<feature type="binding site" evidence="10">
    <location>
        <position position="146"/>
    </location>
    <ligand>
        <name>4-amino-2-methyl-5-(diphosphooxymethyl)pyrimidine</name>
        <dbReference type="ChEBI" id="CHEBI:57841"/>
    </ligand>
</feature>
<reference evidence="15 16" key="1">
    <citation type="journal article" date="2010" name="ISME J.">
        <title>Fine-scale evolution: genomic, phenotypic and ecological differentiation in two coexisting Salinibacter ruber strains.</title>
        <authorList>
            <person name="Pena A."/>
            <person name="Teeling H."/>
            <person name="Huerta-Cepas J."/>
            <person name="Santos F."/>
            <person name="Yarza P."/>
            <person name="Brito-Echeverria J."/>
            <person name="Lucio M."/>
            <person name="Schmitt-Kopplin P."/>
            <person name="Meseguer I."/>
            <person name="Schenowitz C."/>
            <person name="Dossat C."/>
            <person name="Barbe V."/>
            <person name="Dopazo J."/>
            <person name="Rossello-Mora R."/>
            <person name="Schuler M."/>
            <person name="Glockner F.O."/>
            <person name="Amann R."/>
            <person name="Gabaldon T."/>
            <person name="Anton J."/>
        </authorList>
    </citation>
    <scope>NUCLEOTIDE SEQUENCE [LARGE SCALE GENOMIC DNA]</scope>
    <source>
        <strain evidence="15 16">M8</strain>
    </source>
</reference>
<dbReference type="SUPFAM" id="SSF51391">
    <property type="entry name" value="Thiamin phosphate synthase"/>
    <property type="match status" value="1"/>
</dbReference>
<feature type="binding site" evidence="10">
    <location>
        <position position="107"/>
    </location>
    <ligand>
        <name>4-amino-2-methyl-5-(diphosphooxymethyl)pyrimidine</name>
        <dbReference type="ChEBI" id="CHEBI:57841"/>
    </ligand>
</feature>
<evidence type="ECO:0000256" key="10">
    <source>
        <dbReference type="HAMAP-Rule" id="MF_00097"/>
    </source>
</evidence>
<dbReference type="InterPro" id="IPR036206">
    <property type="entry name" value="ThiamineP_synth_sf"/>
</dbReference>
<evidence type="ECO:0000259" key="14">
    <source>
        <dbReference type="Pfam" id="PF02581"/>
    </source>
</evidence>
<dbReference type="PANTHER" id="PTHR20857">
    <property type="entry name" value="THIAMINE-PHOSPHATE PYROPHOSPHORYLASE"/>
    <property type="match status" value="1"/>
</dbReference>
<feature type="compositionally biased region" description="Basic and acidic residues" evidence="13">
    <location>
        <begin position="9"/>
        <end position="21"/>
    </location>
</feature>
<dbReference type="EMBL" id="FP565814">
    <property type="protein sequence ID" value="CBH24671.1"/>
    <property type="molecule type" value="Genomic_DNA"/>
</dbReference>
<feature type="binding site" evidence="10">
    <location>
        <begin position="172"/>
        <end position="174"/>
    </location>
    <ligand>
        <name>2-[(2R,5Z)-2-carboxy-4-methylthiazol-5(2H)-ylidene]ethyl phosphate</name>
        <dbReference type="ChEBI" id="CHEBI:62899"/>
    </ligand>
</feature>
<reference evidence="16" key="2">
    <citation type="submission" date="2010-04" db="EMBL/GenBank/DDBJ databases">
        <title>Genome sequence of Salinibacter ruber M8.</title>
        <authorList>
            <consortium name="Genoscope"/>
        </authorList>
    </citation>
    <scope>NUCLEOTIDE SEQUENCE [LARGE SCALE GENOMIC DNA]</scope>
    <source>
        <strain evidence="16">M8</strain>
    </source>
</reference>
<comment type="cofactor">
    <cofactor evidence="10">
        <name>Mg(2+)</name>
        <dbReference type="ChEBI" id="CHEBI:18420"/>
    </cofactor>
    <text evidence="10">Binds 1 Mg(2+) ion per subunit.</text>
</comment>
<evidence type="ECO:0000256" key="7">
    <source>
        <dbReference type="ARBA" id="ARBA00047334"/>
    </source>
</evidence>
<feature type="binding site" evidence="10">
    <location>
        <begin position="223"/>
        <end position="224"/>
    </location>
    <ligand>
        <name>2-[(2R,5Z)-2-carboxy-4-methylthiazol-5(2H)-ylidene]ethyl phosphate</name>
        <dbReference type="ChEBI" id="CHEBI:62899"/>
    </ligand>
</feature>
<dbReference type="NCBIfam" id="TIGR00693">
    <property type="entry name" value="thiE"/>
    <property type="match status" value="1"/>
</dbReference>
<comment type="catalytic activity">
    <reaction evidence="7 10 11">
        <text>4-methyl-5-(2-phosphooxyethyl)-thiazole + 4-amino-2-methyl-5-(diphosphooxymethyl)pyrimidine + H(+) = thiamine phosphate + diphosphate</text>
        <dbReference type="Rhea" id="RHEA:22328"/>
        <dbReference type="ChEBI" id="CHEBI:15378"/>
        <dbReference type="ChEBI" id="CHEBI:33019"/>
        <dbReference type="ChEBI" id="CHEBI:37575"/>
        <dbReference type="ChEBI" id="CHEBI:57841"/>
        <dbReference type="ChEBI" id="CHEBI:58296"/>
        <dbReference type="EC" id="2.5.1.3"/>
    </reaction>
</comment>
<dbReference type="HOGENOM" id="CLU_018272_3_4_10"/>
<dbReference type="GO" id="GO:0004789">
    <property type="term" value="F:thiamine-phosphate diphosphorylase activity"/>
    <property type="evidence" value="ECO:0007669"/>
    <property type="project" value="UniProtKB-UniRule"/>
</dbReference>
<protein>
    <recommendedName>
        <fullName evidence="10">Thiamine-phosphate synthase</fullName>
        <shortName evidence="10">TP synthase</shortName>
        <shortName evidence="10">TPS</shortName>
        <ecNumber evidence="10">2.5.1.3</ecNumber>
    </recommendedName>
    <alternativeName>
        <fullName evidence="10">Thiamine-phosphate pyrophosphorylase</fullName>
        <shortName evidence="10">TMP pyrophosphorylase</shortName>
        <shortName evidence="10">TMP-PPase</shortName>
    </alternativeName>
</protein>